<sequence length="133" mass="14391">MAFILKLFVIISLASSIVTSRSLSSTTTLATRLKLYDGTGDNNKCWETMFELQHCTGEIVLFFVNGETHLGSGCCNALLVIAHHCWPNMLTSLGLTHEETEILRSFCDGAASVDKSSLLPSVNVDAPAPTNDN</sequence>
<proteinExistence type="predicted"/>
<organism evidence="1 2">
    <name type="scientific">Trifolium pratense</name>
    <name type="common">Red clover</name>
    <dbReference type="NCBI Taxonomy" id="57577"/>
    <lineage>
        <taxon>Eukaryota</taxon>
        <taxon>Viridiplantae</taxon>
        <taxon>Streptophyta</taxon>
        <taxon>Embryophyta</taxon>
        <taxon>Tracheophyta</taxon>
        <taxon>Spermatophyta</taxon>
        <taxon>Magnoliopsida</taxon>
        <taxon>eudicotyledons</taxon>
        <taxon>Gunneridae</taxon>
        <taxon>Pentapetalae</taxon>
        <taxon>rosids</taxon>
        <taxon>fabids</taxon>
        <taxon>Fabales</taxon>
        <taxon>Fabaceae</taxon>
        <taxon>Papilionoideae</taxon>
        <taxon>50 kb inversion clade</taxon>
        <taxon>NPAAA clade</taxon>
        <taxon>Hologalegina</taxon>
        <taxon>IRL clade</taxon>
        <taxon>Trifolieae</taxon>
        <taxon>Trifolium</taxon>
    </lineage>
</organism>
<evidence type="ECO:0000313" key="2">
    <source>
        <dbReference type="Proteomes" id="UP001177021"/>
    </source>
</evidence>
<name>A0ACB0JDL8_TRIPR</name>
<dbReference type="Proteomes" id="UP001177021">
    <property type="component" value="Unassembled WGS sequence"/>
</dbReference>
<accession>A0ACB0JDL8</accession>
<evidence type="ECO:0000313" key="1">
    <source>
        <dbReference type="EMBL" id="CAJ2641597.1"/>
    </source>
</evidence>
<gene>
    <name evidence="1" type="ORF">MILVUS5_LOCUS11218</name>
</gene>
<reference evidence="1" key="1">
    <citation type="submission" date="2023-10" db="EMBL/GenBank/DDBJ databases">
        <authorList>
            <person name="Rodriguez Cubillos JULIANA M."/>
            <person name="De Vega J."/>
        </authorList>
    </citation>
    <scope>NUCLEOTIDE SEQUENCE</scope>
</reference>
<protein>
    <submittedName>
        <fullName evidence="1">Uncharacterized protein</fullName>
    </submittedName>
</protein>
<keyword evidence="2" id="KW-1185">Reference proteome</keyword>
<dbReference type="EMBL" id="CASHSV030000024">
    <property type="protein sequence ID" value="CAJ2641597.1"/>
    <property type="molecule type" value="Genomic_DNA"/>
</dbReference>
<comment type="caution">
    <text evidence="1">The sequence shown here is derived from an EMBL/GenBank/DDBJ whole genome shotgun (WGS) entry which is preliminary data.</text>
</comment>